<dbReference type="EMBL" id="CAJOAZ010015402">
    <property type="protein sequence ID" value="CAF4292761.1"/>
    <property type="molecule type" value="Genomic_DNA"/>
</dbReference>
<evidence type="ECO:0000313" key="2">
    <source>
        <dbReference type="Proteomes" id="UP000663844"/>
    </source>
</evidence>
<organism evidence="1 2">
    <name type="scientific">Adineta steineri</name>
    <dbReference type="NCBI Taxonomy" id="433720"/>
    <lineage>
        <taxon>Eukaryota</taxon>
        <taxon>Metazoa</taxon>
        <taxon>Spiralia</taxon>
        <taxon>Gnathifera</taxon>
        <taxon>Rotifera</taxon>
        <taxon>Eurotatoria</taxon>
        <taxon>Bdelloidea</taxon>
        <taxon>Adinetida</taxon>
        <taxon>Adinetidae</taxon>
        <taxon>Adineta</taxon>
    </lineage>
</organism>
<name>A0A820HFY9_9BILA</name>
<reference evidence="1" key="1">
    <citation type="submission" date="2021-02" db="EMBL/GenBank/DDBJ databases">
        <authorList>
            <person name="Nowell W R."/>
        </authorList>
    </citation>
    <scope>NUCLEOTIDE SEQUENCE</scope>
</reference>
<protein>
    <submittedName>
        <fullName evidence="1">Uncharacterized protein</fullName>
    </submittedName>
</protein>
<comment type="caution">
    <text evidence="1">The sequence shown here is derived from an EMBL/GenBank/DDBJ whole genome shotgun (WGS) entry which is preliminary data.</text>
</comment>
<dbReference type="AlphaFoldDB" id="A0A820HFY9"/>
<gene>
    <name evidence="1" type="ORF">OXD698_LOCUS45665</name>
</gene>
<evidence type="ECO:0000313" key="1">
    <source>
        <dbReference type="EMBL" id="CAF4292761.1"/>
    </source>
</evidence>
<dbReference type="Proteomes" id="UP000663844">
    <property type="component" value="Unassembled WGS sequence"/>
</dbReference>
<proteinExistence type="predicted"/>
<sequence length="259" mass="30094">MKTENSRYTASKAQGQILERNSFQDKPLLLHFKRDLKKLNIPRKDDKKLELLLGIIEGEEYQHIAIEKTMFDNICNSLTRFTLFMKNEMKKPVVFVIDETQYILQQKTNNKISLESFYRSSIAQEILSAAMAEDFYLSLFYPQLDGINIRDDIVENDKFPVYTIEWNTRSLINYGDYLLLEMNKNAAKTHCKSLPDFKTLVNYTNSAIADTINRISTPKTLLHFMEKLIIEMNNGASDVAEPFIATYKNVDNAFKKSKE</sequence>
<accession>A0A820HFY9</accession>